<organism evidence="2 3">
    <name type="scientific">Sporothrix schenckii 1099-18</name>
    <dbReference type="NCBI Taxonomy" id="1397361"/>
    <lineage>
        <taxon>Eukaryota</taxon>
        <taxon>Fungi</taxon>
        <taxon>Dikarya</taxon>
        <taxon>Ascomycota</taxon>
        <taxon>Pezizomycotina</taxon>
        <taxon>Sordariomycetes</taxon>
        <taxon>Sordariomycetidae</taxon>
        <taxon>Ophiostomatales</taxon>
        <taxon>Ophiostomataceae</taxon>
        <taxon>Sporothrix</taxon>
    </lineage>
</organism>
<proteinExistence type="predicted"/>
<comment type="caution">
    <text evidence="2">The sequence shown here is derived from an EMBL/GenBank/DDBJ whole genome shotgun (WGS) entry which is preliminary data.</text>
</comment>
<reference evidence="2 3" key="2">
    <citation type="journal article" date="2015" name="Eukaryot. Cell">
        <title>Asexual propagation of a virulent clone complex in a human and feline outbreak of sporotrichosis.</title>
        <authorList>
            <person name="Teixeira Mde M."/>
            <person name="Rodrigues A.M."/>
            <person name="Tsui C.K."/>
            <person name="de Almeida L.G."/>
            <person name="Van Diepeningen A.D."/>
            <person name="van den Ende B.G."/>
            <person name="Fernandes G.F."/>
            <person name="Kano R."/>
            <person name="Hamelin R.C."/>
            <person name="Lopes-Bezerra L.M."/>
            <person name="Vasconcelos A.T."/>
            <person name="de Hoog S."/>
            <person name="de Camargo Z.P."/>
            <person name="Felipe M.S."/>
        </authorList>
    </citation>
    <scope>NUCLEOTIDE SEQUENCE [LARGE SCALE GENOMIC DNA]</scope>
    <source>
        <strain evidence="2 3">1099-18</strain>
    </source>
</reference>
<gene>
    <name evidence="2" type="ORF">SPSK_04757</name>
</gene>
<protein>
    <submittedName>
        <fullName evidence="2">Uncharacterized protein</fullName>
    </submittedName>
</protein>
<feature type="compositionally biased region" description="Basic and acidic residues" evidence="1">
    <location>
        <begin position="1"/>
        <end position="12"/>
    </location>
</feature>
<accession>A0A0F2M6K6</accession>
<dbReference type="KEGG" id="ssck:SPSK_04757"/>
<dbReference type="AlphaFoldDB" id="A0A0F2M6K6"/>
<dbReference type="EMBL" id="AXCR01000009">
    <property type="protein sequence ID" value="KJR83821.1"/>
    <property type="molecule type" value="Genomic_DNA"/>
</dbReference>
<evidence type="ECO:0000313" key="2">
    <source>
        <dbReference type="EMBL" id="KJR83821.1"/>
    </source>
</evidence>
<dbReference type="Proteomes" id="UP000033710">
    <property type="component" value="Unassembled WGS sequence"/>
</dbReference>
<feature type="region of interest" description="Disordered" evidence="1">
    <location>
        <begin position="1"/>
        <end position="37"/>
    </location>
</feature>
<dbReference type="VEuPathDB" id="FungiDB:SPSK_04757"/>
<evidence type="ECO:0000256" key="1">
    <source>
        <dbReference type="SAM" id="MobiDB-lite"/>
    </source>
</evidence>
<name>A0A0F2M6K6_SPOSC</name>
<reference evidence="2 3" key="1">
    <citation type="journal article" date="2014" name="BMC Genomics">
        <title>Comparative genomics of the major fungal agents of human and animal Sporotrichosis: Sporothrix schenckii and Sporothrix brasiliensis.</title>
        <authorList>
            <person name="Teixeira M.M."/>
            <person name="de Almeida L.G."/>
            <person name="Kubitschek-Barreira P."/>
            <person name="Alves F.L."/>
            <person name="Kioshima E.S."/>
            <person name="Abadio A.K."/>
            <person name="Fernandes L."/>
            <person name="Derengowski L.S."/>
            <person name="Ferreira K.S."/>
            <person name="Souza R.C."/>
            <person name="Ruiz J.C."/>
            <person name="de Andrade N.C."/>
            <person name="Paes H.C."/>
            <person name="Nicola A.M."/>
            <person name="Albuquerque P."/>
            <person name="Gerber A.L."/>
            <person name="Martins V.P."/>
            <person name="Peconick L.D."/>
            <person name="Neto A.V."/>
            <person name="Chaucanez C.B."/>
            <person name="Silva P.A."/>
            <person name="Cunha O.L."/>
            <person name="de Oliveira F.F."/>
            <person name="dos Santos T.C."/>
            <person name="Barros A.L."/>
            <person name="Soares M.A."/>
            <person name="de Oliveira L.M."/>
            <person name="Marini M.M."/>
            <person name="Villalobos-Duno H."/>
            <person name="Cunha M.M."/>
            <person name="de Hoog S."/>
            <person name="da Silveira J.F."/>
            <person name="Henrissat B."/>
            <person name="Nino-Vega G.A."/>
            <person name="Cisalpino P.S."/>
            <person name="Mora-Montes H.M."/>
            <person name="Almeida S.R."/>
            <person name="Stajich J.E."/>
            <person name="Lopes-Bezerra L.M."/>
            <person name="Vasconcelos A.T."/>
            <person name="Felipe M.S."/>
        </authorList>
    </citation>
    <scope>NUCLEOTIDE SEQUENCE [LARGE SCALE GENOMIC DNA]</scope>
    <source>
        <strain evidence="2 3">1099-18</strain>
    </source>
</reference>
<evidence type="ECO:0000313" key="3">
    <source>
        <dbReference type="Proteomes" id="UP000033710"/>
    </source>
</evidence>
<dbReference type="GeneID" id="27666828"/>
<sequence>MHADTFRDRDVDIASSTTDEDYTRLGGTGHESEDNGLFNIRCRPSTEPKVSADSFVRGPGCAVPVLVGLAN</sequence>
<dbReference type="RefSeq" id="XP_016586497.1">
    <property type="nucleotide sequence ID" value="XM_016731551.1"/>
</dbReference>